<comment type="function">
    <text evidence="2">Catalyzes the ATP-dependent phosphorylation of thiamine-monophosphate (TMP) to form thiamine-pyrophosphate (TPP), the active form of vitamin B1.</text>
</comment>
<organism evidence="5 6">
    <name type="scientific">SAR86 cluster bacterium</name>
    <dbReference type="NCBI Taxonomy" id="2030880"/>
    <lineage>
        <taxon>Bacteria</taxon>
        <taxon>Pseudomonadati</taxon>
        <taxon>Pseudomonadota</taxon>
        <taxon>Gammaproteobacteria</taxon>
        <taxon>SAR86 cluster</taxon>
    </lineage>
</organism>
<comment type="miscellaneous">
    <text evidence="2">Reaction mechanism of ThiL seems to utilize a direct, inline transfer of the gamma-phosphate of ATP to TMP rather than a phosphorylated enzyme intermediate.</text>
</comment>
<dbReference type="GO" id="GO:0000287">
    <property type="term" value="F:magnesium ion binding"/>
    <property type="evidence" value="ECO:0007669"/>
    <property type="project" value="UniProtKB-UniRule"/>
</dbReference>
<keyword evidence="2" id="KW-0547">Nucleotide-binding</keyword>
<comment type="catalytic activity">
    <reaction evidence="2">
        <text>thiamine phosphate + ATP = thiamine diphosphate + ADP</text>
        <dbReference type="Rhea" id="RHEA:15913"/>
        <dbReference type="ChEBI" id="CHEBI:30616"/>
        <dbReference type="ChEBI" id="CHEBI:37575"/>
        <dbReference type="ChEBI" id="CHEBI:58937"/>
        <dbReference type="ChEBI" id="CHEBI:456216"/>
        <dbReference type="EC" id="2.7.4.16"/>
    </reaction>
</comment>
<comment type="caution">
    <text evidence="2">Lacks conserved residue(s) required for the propagation of feature annotation.</text>
</comment>
<feature type="binding site" evidence="2">
    <location>
        <position position="50"/>
    </location>
    <ligand>
        <name>Mg(2+)</name>
        <dbReference type="ChEBI" id="CHEBI:18420"/>
        <label>1</label>
    </ligand>
</feature>
<evidence type="ECO:0000256" key="2">
    <source>
        <dbReference type="HAMAP-Rule" id="MF_02128"/>
    </source>
</evidence>
<gene>
    <name evidence="2 5" type="primary">thiL</name>
    <name evidence="5" type="ORF">ISQ63_03105</name>
</gene>
<dbReference type="NCBIfam" id="TIGR01379">
    <property type="entry name" value="thiL"/>
    <property type="match status" value="1"/>
</dbReference>
<reference evidence="5" key="1">
    <citation type="submission" date="2020-10" db="EMBL/GenBank/DDBJ databases">
        <title>Microbiome of the Black Sea water column analyzed by genome centric metagenomics.</title>
        <authorList>
            <person name="Cabello-Yeves P.J."/>
            <person name="Callieri C."/>
            <person name="Picazo A."/>
            <person name="Mehrshad M."/>
            <person name="Haro-Moreno J.M."/>
            <person name="Roda-Garcia J."/>
            <person name="Dzembekova N."/>
            <person name="Slabakova V."/>
            <person name="Slabakova N."/>
            <person name="Moncheva S."/>
            <person name="Rodriguez-Valera F."/>
        </authorList>
    </citation>
    <scope>NUCLEOTIDE SEQUENCE</scope>
    <source>
        <strain evidence="5">BS307-5m-G49</strain>
    </source>
</reference>
<evidence type="ECO:0000259" key="4">
    <source>
        <dbReference type="Pfam" id="PF02769"/>
    </source>
</evidence>
<comment type="pathway">
    <text evidence="2">Cofactor biosynthesis; thiamine diphosphate biosynthesis; thiamine diphosphate from thiamine phosphate: step 1/1.</text>
</comment>
<dbReference type="Pfam" id="PF02769">
    <property type="entry name" value="AIRS_C"/>
    <property type="match status" value="1"/>
</dbReference>
<protein>
    <recommendedName>
        <fullName evidence="2">Thiamine-monophosphate kinase</fullName>
        <shortName evidence="2">TMP kinase</shortName>
        <shortName evidence="2">Thiamine-phosphate kinase</shortName>
        <ecNumber evidence="2">2.7.4.16</ecNumber>
    </recommendedName>
</protein>
<dbReference type="InterPro" id="IPR016188">
    <property type="entry name" value="PurM-like_N"/>
</dbReference>
<feature type="binding site" evidence="2">
    <location>
        <position position="311"/>
    </location>
    <ligand>
        <name>substrate</name>
    </ligand>
</feature>
<comment type="similarity">
    <text evidence="2">Belongs to the thiamine-monophosphate kinase family.</text>
</comment>
<feature type="binding site" evidence="2">
    <location>
        <position position="150"/>
    </location>
    <ligand>
        <name>ATP</name>
        <dbReference type="ChEBI" id="CHEBI:30616"/>
    </ligand>
</feature>
<dbReference type="InterPro" id="IPR006283">
    <property type="entry name" value="ThiL-like"/>
</dbReference>
<keyword evidence="2 5" id="KW-0808">Transferase</keyword>
<feature type="binding site" evidence="2">
    <location>
        <position position="256"/>
    </location>
    <ligand>
        <name>substrate</name>
    </ligand>
</feature>
<name>A0A937I2S3_9GAMM</name>
<dbReference type="CDD" id="cd02194">
    <property type="entry name" value="ThiL"/>
    <property type="match status" value="1"/>
</dbReference>
<comment type="caution">
    <text evidence="5">The sequence shown here is derived from an EMBL/GenBank/DDBJ whole genome shotgun (WGS) entry which is preliminary data.</text>
</comment>
<dbReference type="InterPro" id="IPR036676">
    <property type="entry name" value="PurM-like_C_sf"/>
</dbReference>
<feature type="binding site" evidence="2">
    <location>
        <position position="125"/>
    </location>
    <ligand>
        <name>Mg(2+)</name>
        <dbReference type="ChEBI" id="CHEBI:18420"/>
        <label>1</label>
    </ligand>
</feature>
<feature type="binding site" evidence="2">
    <location>
        <position position="34"/>
    </location>
    <ligand>
        <name>Mg(2+)</name>
        <dbReference type="ChEBI" id="CHEBI:18420"/>
        <label>3</label>
    </ligand>
</feature>
<dbReference type="Gene3D" id="3.30.1330.10">
    <property type="entry name" value="PurM-like, N-terminal domain"/>
    <property type="match status" value="1"/>
</dbReference>
<dbReference type="InterPro" id="IPR036921">
    <property type="entry name" value="PurM-like_N_sf"/>
</dbReference>
<feature type="binding site" evidence="2">
    <location>
        <position position="57"/>
    </location>
    <ligand>
        <name>substrate</name>
    </ligand>
</feature>
<feature type="domain" description="PurM-like C-terminal" evidence="4">
    <location>
        <begin position="155"/>
        <end position="295"/>
    </location>
</feature>
<feature type="binding site" evidence="2">
    <location>
        <position position="217"/>
    </location>
    <ligand>
        <name>ATP</name>
        <dbReference type="ChEBI" id="CHEBI:30616"/>
    </ligand>
</feature>
<feature type="binding site" evidence="2">
    <location>
        <position position="78"/>
    </location>
    <ligand>
        <name>Mg(2+)</name>
        <dbReference type="ChEBI" id="CHEBI:18420"/>
        <label>3</label>
    </ligand>
</feature>
<feature type="binding site" evidence="2">
    <location>
        <position position="34"/>
    </location>
    <ligand>
        <name>Mg(2+)</name>
        <dbReference type="ChEBI" id="CHEBI:18420"/>
        <label>4</label>
    </ligand>
</feature>
<dbReference type="GO" id="GO:0009228">
    <property type="term" value="P:thiamine biosynthetic process"/>
    <property type="evidence" value="ECO:0007669"/>
    <property type="project" value="UniProtKB-KW"/>
</dbReference>
<feature type="binding site" evidence="2">
    <location>
        <position position="78"/>
    </location>
    <ligand>
        <name>Mg(2+)</name>
        <dbReference type="ChEBI" id="CHEBI:18420"/>
        <label>4</label>
    </ligand>
</feature>
<feature type="binding site" evidence="2">
    <location>
        <position position="48"/>
    </location>
    <ligand>
        <name>Mg(2+)</name>
        <dbReference type="ChEBI" id="CHEBI:18420"/>
        <label>4</label>
    </ligand>
</feature>
<dbReference type="PIRSF" id="PIRSF005303">
    <property type="entry name" value="Thiam_monoph_kin"/>
    <property type="match status" value="1"/>
</dbReference>
<evidence type="ECO:0000256" key="1">
    <source>
        <dbReference type="ARBA" id="ARBA00022977"/>
    </source>
</evidence>
<keyword evidence="1 2" id="KW-0784">Thiamine biosynthesis</keyword>
<dbReference type="Proteomes" id="UP000744438">
    <property type="component" value="Unassembled WGS sequence"/>
</dbReference>
<dbReference type="EMBL" id="JADHQC010000016">
    <property type="protein sequence ID" value="MBL6811857.1"/>
    <property type="molecule type" value="Genomic_DNA"/>
</dbReference>
<dbReference type="PANTHER" id="PTHR30270:SF0">
    <property type="entry name" value="THIAMINE-MONOPHOSPHATE KINASE"/>
    <property type="match status" value="1"/>
</dbReference>
<dbReference type="PANTHER" id="PTHR30270">
    <property type="entry name" value="THIAMINE-MONOPHOSPHATE KINASE"/>
    <property type="match status" value="1"/>
</dbReference>
<dbReference type="AlphaFoldDB" id="A0A937I2S3"/>
<evidence type="ECO:0000313" key="5">
    <source>
        <dbReference type="EMBL" id="MBL6811857.1"/>
    </source>
</evidence>
<evidence type="ECO:0000259" key="3">
    <source>
        <dbReference type="Pfam" id="PF00586"/>
    </source>
</evidence>
<sequence>MKESDEFLILQKYFKNLGSQYNDSSGIIVGPGDDAGLFSTNKLDLIFSTDVSNSNIHFPKSLKPELIAYRACSVAASDIPACGGTLKWLSISLVSPTTDLAWLKKFAEGLKLFTSDYKVPVIGGDLIKGRECSVSVGVCGEVNKKDFLSRGGAQEDDLIFISGTLGEARLGLKVLSSKKKNLSKEEKKYLKKFLKPKVHTSLGKNLQNIATSCIDISDGLLGDLGHICNQSNKGAEINIESIPHAGPFQDALTWGDDYELCFTAPTNREKEINNLAKSLKIKINKIGKITNTRVIKFYNGEKRVHLKQTSYNHFKK</sequence>
<dbReference type="GO" id="GO:0009030">
    <property type="term" value="F:thiamine-phosphate kinase activity"/>
    <property type="evidence" value="ECO:0007669"/>
    <property type="project" value="UniProtKB-UniRule"/>
</dbReference>
<accession>A0A937I2S3</accession>
<feature type="binding site" evidence="2">
    <location>
        <position position="218"/>
    </location>
    <ligand>
        <name>Mg(2+)</name>
        <dbReference type="ChEBI" id="CHEBI:18420"/>
        <label>5</label>
    </ligand>
</feature>
<feature type="binding site" evidence="2">
    <location>
        <position position="78"/>
    </location>
    <ligand>
        <name>Mg(2+)</name>
        <dbReference type="ChEBI" id="CHEBI:18420"/>
        <label>2</label>
    </ligand>
</feature>
<feature type="binding site" evidence="2">
    <location>
        <position position="215"/>
    </location>
    <ligand>
        <name>Mg(2+)</name>
        <dbReference type="ChEBI" id="CHEBI:18420"/>
        <label>3</label>
    </ligand>
</feature>
<dbReference type="GO" id="GO:0009229">
    <property type="term" value="P:thiamine diphosphate biosynthetic process"/>
    <property type="evidence" value="ECO:0007669"/>
    <property type="project" value="UniProtKB-UniRule"/>
</dbReference>
<keyword evidence="2" id="KW-0479">Metal-binding</keyword>
<feature type="binding site" evidence="2">
    <location>
        <position position="50"/>
    </location>
    <ligand>
        <name>Mg(2+)</name>
        <dbReference type="ChEBI" id="CHEBI:18420"/>
        <label>2</label>
    </ligand>
</feature>
<keyword evidence="2" id="KW-0067">ATP-binding</keyword>
<dbReference type="HAMAP" id="MF_02128">
    <property type="entry name" value="TMP_kinase"/>
    <property type="match status" value="1"/>
</dbReference>
<dbReference type="EC" id="2.7.4.16" evidence="2"/>
<dbReference type="Gene3D" id="3.90.650.10">
    <property type="entry name" value="PurM-like C-terminal domain"/>
    <property type="match status" value="1"/>
</dbReference>
<feature type="binding site" evidence="2">
    <location>
        <position position="49"/>
    </location>
    <ligand>
        <name>Mg(2+)</name>
        <dbReference type="ChEBI" id="CHEBI:18420"/>
        <label>1</label>
    </ligand>
</feature>
<dbReference type="SUPFAM" id="SSF56042">
    <property type="entry name" value="PurM C-terminal domain-like"/>
    <property type="match status" value="1"/>
</dbReference>
<proteinExistence type="inferred from homology"/>
<feature type="binding site" evidence="2">
    <location>
        <begin position="124"/>
        <end position="125"/>
    </location>
    <ligand>
        <name>ATP</name>
        <dbReference type="ChEBI" id="CHEBI:30616"/>
    </ligand>
</feature>
<dbReference type="SUPFAM" id="SSF55326">
    <property type="entry name" value="PurM N-terminal domain-like"/>
    <property type="match status" value="1"/>
</dbReference>
<evidence type="ECO:0000313" key="6">
    <source>
        <dbReference type="Proteomes" id="UP000744438"/>
    </source>
</evidence>
<dbReference type="InterPro" id="IPR010918">
    <property type="entry name" value="PurM-like_C_dom"/>
</dbReference>
<keyword evidence="2 5" id="KW-0418">Kinase</keyword>
<keyword evidence="2" id="KW-0460">Magnesium</keyword>
<dbReference type="GO" id="GO:0005524">
    <property type="term" value="F:ATP binding"/>
    <property type="evidence" value="ECO:0007669"/>
    <property type="project" value="UniProtKB-UniRule"/>
</dbReference>
<feature type="domain" description="PurM-like N-terminal" evidence="3">
    <location>
        <begin position="32"/>
        <end position="142"/>
    </location>
</feature>
<dbReference type="Pfam" id="PF00586">
    <property type="entry name" value="AIRS"/>
    <property type="match status" value="1"/>
</dbReference>